<protein>
    <submittedName>
        <fullName evidence="1">Uncharacterized protein</fullName>
    </submittedName>
</protein>
<evidence type="ECO:0000313" key="1">
    <source>
        <dbReference type="EMBL" id="JAD61296.1"/>
    </source>
</evidence>
<dbReference type="EMBL" id="GBRH01236599">
    <property type="protein sequence ID" value="JAD61296.1"/>
    <property type="molecule type" value="Transcribed_RNA"/>
</dbReference>
<reference evidence="1" key="1">
    <citation type="submission" date="2014-09" db="EMBL/GenBank/DDBJ databases">
        <authorList>
            <person name="Magalhaes I.L.F."/>
            <person name="Oliveira U."/>
            <person name="Santos F.R."/>
            <person name="Vidigal T.H.D.A."/>
            <person name="Brescovit A.D."/>
            <person name="Santos A.J."/>
        </authorList>
    </citation>
    <scope>NUCLEOTIDE SEQUENCE</scope>
    <source>
        <tissue evidence="1">Shoot tissue taken approximately 20 cm above the soil surface</tissue>
    </source>
</reference>
<reference evidence="1" key="2">
    <citation type="journal article" date="2015" name="Data Brief">
        <title>Shoot transcriptome of the giant reed, Arundo donax.</title>
        <authorList>
            <person name="Barrero R.A."/>
            <person name="Guerrero F.D."/>
            <person name="Moolhuijzen P."/>
            <person name="Goolsby J.A."/>
            <person name="Tidwell J."/>
            <person name="Bellgard S.E."/>
            <person name="Bellgard M.I."/>
        </authorList>
    </citation>
    <scope>NUCLEOTIDE SEQUENCE</scope>
    <source>
        <tissue evidence="1">Shoot tissue taken approximately 20 cm above the soil surface</tissue>
    </source>
</reference>
<accession>A0A0A9BD74</accession>
<sequence length="14" mass="1687">MTMYEIKLATIFLL</sequence>
<proteinExistence type="predicted"/>
<name>A0A0A9BD74_ARUDO</name>
<organism evidence="1">
    <name type="scientific">Arundo donax</name>
    <name type="common">Giant reed</name>
    <name type="synonym">Donax arundinaceus</name>
    <dbReference type="NCBI Taxonomy" id="35708"/>
    <lineage>
        <taxon>Eukaryota</taxon>
        <taxon>Viridiplantae</taxon>
        <taxon>Streptophyta</taxon>
        <taxon>Embryophyta</taxon>
        <taxon>Tracheophyta</taxon>
        <taxon>Spermatophyta</taxon>
        <taxon>Magnoliopsida</taxon>
        <taxon>Liliopsida</taxon>
        <taxon>Poales</taxon>
        <taxon>Poaceae</taxon>
        <taxon>PACMAD clade</taxon>
        <taxon>Arundinoideae</taxon>
        <taxon>Arundineae</taxon>
        <taxon>Arundo</taxon>
    </lineage>
</organism>